<accession>A0AAV2IPM5</accession>
<keyword evidence="1" id="KW-0479">Metal-binding</keyword>
<dbReference type="EMBL" id="CAXITT010001076">
    <property type="protein sequence ID" value="CAL1547815.1"/>
    <property type="molecule type" value="Genomic_DNA"/>
</dbReference>
<dbReference type="InterPro" id="IPR000306">
    <property type="entry name" value="Znf_FYVE"/>
</dbReference>
<dbReference type="Pfam" id="PF01363">
    <property type="entry name" value="FYVE"/>
    <property type="match status" value="2"/>
</dbReference>
<feature type="non-terminal residue" evidence="6">
    <location>
        <position position="345"/>
    </location>
</feature>
<dbReference type="InterPro" id="IPR017455">
    <property type="entry name" value="Znf_FYVE-rel"/>
</dbReference>
<comment type="caution">
    <text evidence="6">The sequence shown here is derived from an EMBL/GenBank/DDBJ whole genome shotgun (WGS) entry which is preliminary data.</text>
</comment>
<name>A0AAV2IPM5_LYMST</name>
<dbReference type="InterPro" id="IPR052113">
    <property type="entry name" value="FYVE-type_Zinc_Finger"/>
</dbReference>
<dbReference type="Gene3D" id="3.30.40.10">
    <property type="entry name" value="Zinc/RING finger domain, C3HC4 (zinc finger)"/>
    <property type="match status" value="2"/>
</dbReference>
<evidence type="ECO:0000256" key="3">
    <source>
        <dbReference type="ARBA" id="ARBA00022833"/>
    </source>
</evidence>
<dbReference type="SUPFAM" id="SSF57903">
    <property type="entry name" value="FYVE/PHD zinc finger"/>
    <property type="match status" value="2"/>
</dbReference>
<keyword evidence="3" id="KW-0862">Zinc</keyword>
<feature type="domain" description="FYVE-type" evidence="5">
    <location>
        <begin position="63"/>
        <end position="119"/>
    </location>
</feature>
<protein>
    <recommendedName>
        <fullName evidence="5">FYVE-type domain-containing protein</fullName>
    </recommendedName>
</protein>
<dbReference type="InterPro" id="IPR011011">
    <property type="entry name" value="Znf_FYVE_PHD"/>
</dbReference>
<keyword evidence="7" id="KW-1185">Reference proteome</keyword>
<gene>
    <name evidence="6" type="ORF">GSLYS_00021132001</name>
</gene>
<evidence type="ECO:0000256" key="2">
    <source>
        <dbReference type="ARBA" id="ARBA00022771"/>
    </source>
</evidence>
<proteinExistence type="predicted"/>
<dbReference type="InterPro" id="IPR013083">
    <property type="entry name" value="Znf_RING/FYVE/PHD"/>
</dbReference>
<evidence type="ECO:0000259" key="5">
    <source>
        <dbReference type="PROSITE" id="PS50178"/>
    </source>
</evidence>
<organism evidence="6 7">
    <name type="scientific">Lymnaea stagnalis</name>
    <name type="common">Great pond snail</name>
    <name type="synonym">Helix stagnalis</name>
    <dbReference type="NCBI Taxonomy" id="6523"/>
    <lineage>
        <taxon>Eukaryota</taxon>
        <taxon>Metazoa</taxon>
        <taxon>Spiralia</taxon>
        <taxon>Lophotrochozoa</taxon>
        <taxon>Mollusca</taxon>
        <taxon>Gastropoda</taxon>
        <taxon>Heterobranchia</taxon>
        <taxon>Euthyneura</taxon>
        <taxon>Panpulmonata</taxon>
        <taxon>Hygrophila</taxon>
        <taxon>Lymnaeoidea</taxon>
        <taxon>Lymnaeidae</taxon>
        <taxon>Lymnaea</taxon>
    </lineage>
</organism>
<evidence type="ECO:0000256" key="4">
    <source>
        <dbReference type="PROSITE-ProRule" id="PRU00091"/>
    </source>
</evidence>
<dbReference type="GO" id="GO:0008270">
    <property type="term" value="F:zinc ion binding"/>
    <property type="evidence" value="ECO:0007669"/>
    <property type="project" value="UniProtKB-KW"/>
</dbReference>
<dbReference type="SMART" id="SM00064">
    <property type="entry name" value="FYVE"/>
    <property type="match status" value="2"/>
</dbReference>
<reference evidence="6 7" key="1">
    <citation type="submission" date="2024-04" db="EMBL/GenBank/DDBJ databases">
        <authorList>
            <consortium name="Genoscope - CEA"/>
            <person name="William W."/>
        </authorList>
    </citation>
    <scope>NUCLEOTIDE SEQUENCE [LARGE SCALE GENOMIC DNA]</scope>
</reference>
<dbReference type="AlphaFoldDB" id="A0AAV2IPM5"/>
<dbReference type="PANTHER" id="PTHR39490:SF8">
    <property type="entry name" value="ZINC FINGER FYVE DOMAIN-CONTAINING PROTEIN 21"/>
    <property type="match status" value="1"/>
</dbReference>
<dbReference type="Proteomes" id="UP001497497">
    <property type="component" value="Unassembled WGS sequence"/>
</dbReference>
<feature type="domain" description="FYVE-type" evidence="5">
    <location>
        <begin position="201"/>
        <end position="285"/>
    </location>
</feature>
<dbReference type="PANTHER" id="PTHR39490">
    <property type="entry name" value="ARRESTIN DOMAIN-CONTAINING PROTEIN D"/>
    <property type="match status" value="1"/>
</dbReference>
<evidence type="ECO:0000256" key="1">
    <source>
        <dbReference type="ARBA" id="ARBA00022723"/>
    </source>
</evidence>
<dbReference type="PROSITE" id="PS50178">
    <property type="entry name" value="ZF_FYVE"/>
    <property type="match status" value="2"/>
</dbReference>
<sequence length="345" mass="39407">MATVRGHSNTGISNDASFTSYFAKIDNLTQSTNNYEYIGILKDITKRHWKPVENRTCCFNNGCRKQFSTLLERPNHCRRCGEVFCNDCLKYKRRLNKLANPDPDGDFYKVCKACFEQGKLDDVGHSTSHFELFKDIRANSKISSSVSTEWRSRLNIDREIQRLVTGFGRSIGSSELQCRLHELKSLVTTPDWQKSSVWMKETLSNSCQFCKATFGMLSKKLFCRVCGTVVCKSHSSMDLLLYISDEDKGTVNPKWAIIKIVGCPNVEPEISLYMRVCNSCQDNLASKQAGIYQEEEDSLLNGSDFMENLTKLDQKLHRFEGEVKKQLPKYRDIVNSLADKSRKSS</sequence>
<evidence type="ECO:0000313" key="6">
    <source>
        <dbReference type="EMBL" id="CAL1547815.1"/>
    </source>
</evidence>
<evidence type="ECO:0000313" key="7">
    <source>
        <dbReference type="Proteomes" id="UP001497497"/>
    </source>
</evidence>
<keyword evidence="2 4" id="KW-0863">Zinc-finger</keyword>